<evidence type="ECO:0000313" key="1">
    <source>
        <dbReference type="EMBL" id="RXH80606.1"/>
    </source>
</evidence>
<sequence length="74" mass="8236">MVKVAAIRAALMACKEMGYAMVDIESDTMVDIESDSQSLIRMLNGEWAIDASLECFLHDIRCLASQSRSEVYVC</sequence>
<keyword evidence="2" id="KW-1185">Reference proteome</keyword>
<dbReference type="AlphaFoldDB" id="A0A498IAZ0"/>
<protein>
    <submittedName>
        <fullName evidence="1">Uncharacterized protein</fullName>
    </submittedName>
</protein>
<dbReference type="Proteomes" id="UP000290289">
    <property type="component" value="Chromosome 12"/>
</dbReference>
<organism evidence="1 2">
    <name type="scientific">Malus domestica</name>
    <name type="common">Apple</name>
    <name type="synonym">Pyrus malus</name>
    <dbReference type="NCBI Taxonomy" id="3750"/>
    <lineage>
        <taxon>Eukaryota</taxon>
        <taxon>Viridiplantae</taxon>
        <taxon>Streptophyta</taxon>
        <taxon>Embryophyta</taxon>
        <taxon>Tracheophyta</taxon>
        <taxon>Spermatophyta</taxon>
        <taxon>Magnoliopsida</taxon>
        <taxon>eudicotyledons</taxon>
        <taxon>Gunneridae</taxon>
        <taxon>Pentapetalae</taxon>
        <taxon>rosids</taxon>
        <taxon>fabids</taxon>
        <taxon>Rosales</taxon>
        <taxon>Rosaceae</taxon>
        <taxon>Amygdaloideae</taxon>
        <taxon>Maleae</taxon>
        <taxon>Malus</taxon>
    </lineage>
</organism>
<evidence type="ECO:0000313" key="2">
    <source>
        <dbReference type="Proteomes" id="UP000290289"/>
    </source>
</evidence>
<name>A0A498IAZ0_MALDO</name>
<accession>A0A498IAZ0</accession>
<reference evidence="1 2" key="1">
    <citation type="submission" date="2018-10" db="EMBL/GenBank/DDBJ databases">
        <title>A high-quality apple genome assembly.</title>
        <authorList>
            <person name="Hu J."/>
        </authorList>
    </citation>
    <scope>NUCLEOTIDE SEQUENCE [LARGE SCALE GENOMIC DNA]</scope>
    <source>
        <strain evidence="2">cv. HFTH1</strain>
        <tissue evidence="1">Young leaf</tissue>
    </source>
</reference>
<gene>
    <name evidence="1" type="ORF">DVH24_004520</name>
</gene>
<comment type="caution">
    <text evidence="1">The sequence shown here is derived from an EMBL/GenBank/DDBJ whole genome shotgun (WGS) entry which is preliminary data.</text>
</comment>
<dbReference type="EMBL" id="RDQH01000338">
    <property type="protein sequence ID" value="RXH80606.1"/>
    <property type="molecule type" value="Genomic_DNA"/>
</dbReference>
<proteinExistence type="predicted"/>